<feature type="compositionally biased region" description="Polar residues" evidence="1">
    <location>
        <begin position="75"/>
        <end position="84"/>
    </location>
</feature>
<gene>
    <name evidence="2" type="primary">Apc_0</name>
    <name evidence="2" type="ORF">TNCT_605341</name>
</gene>
<feature type="compositionally biased region" description="Polar residues" evidence="1">
    <location>
        <begin position="16"/>
        <end position="45"/>
    </location>
</feature>
<dbReference type="Proteomes" id="UP000887116">
    <property type="component" value="Unassembled WGS sequence"/>
</dbReference>
<comment type="caution">
    <text evidence="2">The sequence shown here is derived from an EMBL/GenBank/DDBJ whole genome shotgun (WGS) entry which is preliminary data.</text>
</comment>
<evidence type="ECO:0000313" key="2">
    <source>
        <dbReference type="EMBL" id="GFQ95464.1"/>
    </source>
</evidence>
<reference evidence="2" key="1">
    <citation type="submission" date="2020-07" db="EMBL/GenBank/DDBJ databases">
        <title>Multicomponent nature underlies the extraordinary mechanical properties of spider dragline silk.</title>
        <authorList>
            <person name="Kono N."/>
            <person name="Nakamura H."/>
            <person name="Mori M."/>
            <person name="Yoshida Y."/>
            <person name="Ohtoshi R."/>
            <person name="Malay A.D."/>
            <person name="Moran D.A.P."/>
            <person name="Tomita M."/>
            <person name="Numata K."/>
            <person name="Arakawa K."/>
        </authorList>
    </citation>
    <scope>NUCLEOTIDE SEQUENCE</scope>
</reference>
<feature type="compositionally biased region" description="Polar residues" evidence="1">
    <location>
        <begin position="53"/>
        <end position="64"/>
    </location>
</feature>
<name>A0A8X6L3U2_TRICU</name>
<protein>
    <submittedName>
        <fullName evidence="2">Adenomatous polyposis coli protein</fullName>
    </submittedName>
</protein>
<evidence type="ECO:0000313" key="3">
    <source>
        <dbReference type="Proteomes" id="UP000887116"/>
    </source>
</evidence>
<proteinExistence type="predicted"/>
<sequence>MVPPPSPLHKERDGYSQRSTPSPKSPLSRSNTFEKLTGEETSQQPLIRRPSSLAISQKTNSPRNTKGAAGKGPSQKPTNDSLIKSRTVAPPRTSETAILSPSGNATKAMNKAQMSNIPTRRSFIPTPAKFALPDN</sequence>
<accession>A0A8X6L3U2</accession>
<keyword evidence="3" id="KW-1185">Reference proteome</keyword>
<dbReference type="AlphaFoldDB" id="A0A8X6L3U2"/>
<feature type="region of interest" description="Disordered" evidence="1">
    <location>
        <begin position="1"/>
        <end position="135"/>
    </location>
</feature>
<dbReference type="EMBL" id="BMAO01024458">
    <property type="protein sequence ID" value="GFQ95464.1"/>
    <property type="molecule type" value="Genomic_DNA"/>
</dbReference>
<organism evidence="2 3">
    <name type="scientific">Trichonephila clavata</name>
    <name type="common">Joro spider</name>
    <name type="synonym">Nephila clavata</name>
    <dbReference type="NCBI Taxonomy" id="2740835"/>
    <lineage>
        <taxon>Eukaryota</taxon>
        <taxon>Metazoa</taxon>
        <taxon>Ecdysozoa</taxon>
        <taxon>Arthropoda</taxon>
        <taxon>Chelicerata</taxon>
        <taxon>Arachnida</taxon>
        <taxon>Araneae</taxon>
        <taxon>Araneomorphae</taxon>
        <taxon>Entelegynae</taxon>
        <taxon>Araneoidea</taxon>
        <taxon>Nephilidae</taxon>
        <taxon>Trichonephila</taxon>
    </lineage>
</organism>
<evidence type="ECO:0000256" key="1">
    <source>
        <dbReference type="SAM" id="MobiDB-lite"/>
    </source>
</evidence>
<feature type="compositionally biased region" description="Polar residues" evidence="1">
    <location>
        <begin position="93"/>
        <end position="119"/>
    </location>
</feature>